<evidence type="ECO:0000259" key="12">
    <source>
        <dbReference type="SMART" id="SM01274"/>
    </source>
</evidence>
<keyword evidence="14" id="KW-1185">Reference proteome</keyword>
<keyword evidence="6" id="KW-0560">Oxidoreductase</keyword>
<feature type="domain" description="Malic enzyme N-terminal" evidence="12">
    <location>
        <begin position="19"/>
        <end position="152"/>
    </location>
</feature>
<dbReference type="Proteomes" id="UP000199421">
    <property type="component" value="Unassembled WGS sequence"/>
</dbReference>
<evidence type="ECO:0000256" key="1">
    <source>
        <dbReference type="ARBA" id="ARBA00001936"/>
    </source>
</evidence>
<dbReference type="SMART" id="SM00919">
    <property type="entry name" value="Malic_M"/>
    <property type="match status" value="1"/>
</dbReference>
<dbReference type="SUPFAM" id="SSF53223">
    <property type="entry name" value="Aminoacid dehydrogenase-like, N-terminal domain"/>
    <property type="match status" value="1"/>
</dbReference>
<evidence type="ECO:0000256" key="5">
    <source>
        <dbReference type="ARBA" id="ARBA00022723"/>
    </source>
</evidence>
<dbReference type="PANTHER" id="PTHR43237">
    <property type="entry name" value="NADP-DEPENDENT MALIC ENZYME"/>
    <property type="match status" value="1"/>
</dbReference>
<dbReference type="InterPro" id="IPR045213">
    <property type="entry name" value="Malic_NAD-bd_bact_type"/>
</dbReference>
<feature type="active site" description="Proton acceptor" evidence="8">
    <location>
        <position position="95"/>
    </location>
</feature>
<dbReference type="Gene3D" id="3.40.50.10380">
    <property type="entry name" value="Malic enzyme, N-terminal domain"/>
    <property type="match status" value="1"/>
</dbReference>
<keyword evidence="5 9" id="KW-0479">Metal-binding</keyword>
<dbReference type="GO" id="GO:0004470">
    <property type="term" value="F:malic enzyme activity"/>
    <property type="evidence" value="ECO:0007669"/>
    <property type="project" value="InterPro"/>
</dbReference>
<dbReference type="Gene3D" id="3.40.50.10750">
    <property type="entry name" value="Isocitrate/Isopropylmalate dehydrogenase-like"/>
    <property type="match status" value="1"/>
</dbReference>
<dbReference type="InterPro" id="IPR042113">
    <property type="entry name" value="P_AcTrfase_dom1"/>
</dbReference>
<protein>
    <submittedName>
        <fullName evidence="13">Malate dehydrogenase (Oxaloacetate-decarboxylating)(NADP+)</fullName>
    </submittedName>
</protein>
<dbReference type="AlphaFoldDB" id="A0A1H7YRZ0"/>
<sequence>MSKINRKQDALDYHANGRPGKIAVVPTKPTNSQRDLSLAYSPGVAEPCLKIAENKEDAYKYTAKGNLVAVISNGTAVLGLGDIGPEAGKPVMEGKGLLFKIFADIDVFDLELDTKNVDDFVRTVKLLEPTFGGINLEDIKAPECFEIERRLKEEMSIPVMHDDQHGTAIISGAALINACELQKKKLDKVKIVVNGAGAAAISCSRIYISLGAKPENIVMIDRAGVIRKDRQGLDALKGEFATERDLHTLEEAVKDADVFIGLSAADVLSAEVLKTMNKNPIVFAMANPNPEIAYDLAVSTRKDVIMATGRSDYPNQVNNVLGFPYIFRGALDVRATAINEEMKLAAVYAIARLTKEPVPESVNLAYNINNLKFGKDYIIPKPTDPRLITEVAPAVAKAAITSGVARAEITNWEEYKDALRKRLGLDDVLMRDLSAAARQNPKCVVFAEADNYKILKAAQIVKDEGIAHPILLGKKEKIKRIIVEHSLDLHDVKIIDPFEEVDTPQFRQYVEALYAKRQRRGMTLLEANKFMLDRNYFGASMVEFGQADSLISGLTKNYATTIRPALHVIGTKPGSRVAGMYMMLTKKGPVFFGDTTVNKDPSESELVDITVLLHDAVKKMNIQPRIALLSYSNFGSNEGEIPSKMRNAVKILHSKYPEIIVDGEMQANFATNSNMLAENFPFSNLSDGPANVLVFPTLESGNIAYKLLQELGEAEAVGPILLGLNKPVHVLQLGSSVREIVNMVTIAVVDVQSKEKEANAKAKKK</sequence>
<comment type="similarity">
    <text evidence="4">In the C-terminal section; belongs to the phosphate acetyltransferase and butyryltransferase family.</text>
</comment>
<feature type="binding site" evidence="10">
    <location>
        <position position="163"/>
    </location>
    <ligand>
        <name>a divalent metal cation</name>
        <dbReference type="ChEBI" id="CHEBI:60240"/>
    </ligand>
</feature>
<dbReference type="STRING" id="407022.SAMN05661044_05309"/>
<dbReference type="OrthoDB" id="9805787at2"/>
<reference evidence="14" key="1">
    <citation type="submission" date="2016-10" db="EMBL/GenBank/DDBJ databases">
        <authorList>
            <person name="Varghese N."/>
            <person name="Submissions S."/>
        </authorList>
    </citation>
    <scope>NUCLEOTIDE SEQUENCE [LARGE SCALE GENOMIC DNA]</scope>
    <source>
        <strain evidence="14">DSM 18733</strain>
    </source>
</reference>
<evidence type="ECO:0000313" key="14">
    <source>
        <dbReference type="Proteomes" id="UP000199421"/>
    </source>
</evidence>
<evidence type="ECO:0000256" key="2">
    <source>
        <dbReference type="ARBA" id="ARBA00001946"/>
    </source>
</evidence>
<dbReference type="FunFam" id="3.40.50.720:FF:000095">
    <property type="entry name" value="NADP-dependent malic enzyme"/>
    <property type="match status" value="1"/>
</dbReference>
<accession>A0A1H7YRZ0</accession>
<evidence type="ECO:0000313" key="13">
    <source>
        <dbReference type="EMBL" id="SEM49012.1"/>
    </source>
</evidence>
<dbReference type="SMART" id="SM01274">
    <property type="entry name" value="malic"/>
    <property type="match status" value="1"/>
</dbReference>
<dbReference type="InterPro" id="IPR036291">
    <property type="entry name" value="NAD(P)-bd_dom_sf"/>
</dbReference>
<evidence type="ECO:0000256" key="4">
    <source>
        <dbReference type="ARBA" id="ARBA00008756"/>
    </source>
</evidence>
<evidence type="ECO:0000256" key="10">
    <source>
        <dbReference type="PIRSR" id="PIRSR036684-3"/>
    </source>
</evidence>
<dbReference type="EMBL" id="FOAF01000014">
    <property type="protein sequence ID" value="SEM49012.1"/>
    <property type="molecule type" value="Genomic_DNA"/>
</dbReference>
<keyword evidence="10" id="KW-0521">NADP</keyword>
<comment type="cofactor">
    <cofactor evidence="1">
        <name>Mn(2+)</name>
        <dbReference type="ChEBI" id="CHEBI:29035"/>
    </cofactor>
</comment>
<evidence type="ECO:0000256" key="6">
    <source>
        <dbReference type="ARBA" id="ARBA00023002"/>
    </source>
</evidence>
<dbReference type="GO" id="GO:0051287">
    <property type="term" value="F:NAD binding"/>
    <property type="evidence" value="ECO:0007669"/>
    <property type="project" value="InterPro"/>
</dbReference>
<dbReference type="Gene3D" id="3.40.50.10950">
    <property type="match status" value="1"/>
</dbReference>
<evidence type="ECO:0000259" key="11">
    <source>
        <dbReference type="SMART" id="SM00919"/>
    </source>
</evidence>
<dbReference type="CDD" id="cd05311">
    <property type="entry name" value="NAD_bind_2_malic_enz"/>
    <property type="match status" value="1"/>
</dbReference>
<evidence type="ECO:0000256" key="8">
    <source>
        <dbReference type="PIRSR" id="PIRSR036684-1"/>
    </source>
</evidence>
<dbReference type="InterPro" id="IPR051674">
    <property type="entry name" value="Malate_Decarboxylase"/>
</dbReference>
<dbReference type="Gene3D" id="3.40.50.720">
    <property type="entry name" value="NAD(P)-binding Rossmann-like Domain"/>
    <property type="match status" value="1"/>
</dbReference>
<dbReference type="PIRSF" id="PIRSF036684">
    <property type="entry name" value="ME_PTA"/>
    <property type="match status" value="1"/>
</dbReference>
<organism evidence="13 14">
    <name type="scientific">Olivibacter domesticus</name>
    <name type="common">Pseudosphingobacterium domesticum</name>
    <dbReference type="NCBI Taxonomy" id="407022"/>
    <lineage>
        <taxon>Bacteria</taxon>
        <taxon>Pseudomonadati</taxon>
        <taxon>Bacteroidota</taxon>
        <taxon>Sphingobacteriia</taxon>
        <taxon>Sphingobacteriales</taxon>
        <taxon>Sphingobacteriaceae</taxon>
        <taxon>Olivibacter</taxon>
    </lineage>
</organism>
<dbReference type="InterPro" id="IPR046346">
    <property type="entry name" value="Aminoacid_DH-like_N_sf"/>
</dbReference>
<dbReference type="InterPro" id="IPR002505">
    <property type="entry name" value="PTA_PTB"/>
</dbReference>
<dbReference type="Pfam" id="PF03949">
    <property type="entry name" value="Malic_M"/>
    <property type="match status" value="1"/>
</dbReference>
<proteinExistence type="inferred from homology"/>
<dbReference type="GO" id="GO:0016616">
    <property type="term" value="F:oxidoreductase activity, acting on the CH-OH group of donors, NAD or NADP as acceptor"/>
    <property type="evidence" value="ECO:0007669"/>
    <property type="project" value="InterPro"/>
</dbReference>
<dbReference type="RefSeq" id="WP_093332259.1">
    <property type="nucleotide sequence ID" value="NZ_FOAF01000014.1"/>
</dbReference>
<dbReference type="InterPro" id="IPR037062">
    <property type="entry name" value="Malic_N_dom_sf"/>
</dbReference>
<evidence type="ECO:0000256" key="3">
    <source>
        <dbReference type="ARBA" id="ARBA00007686"/>
    </source>
</evidence>
<name>A0A1H7YRZ0_OLID1</name>
<dbReference type="InterPro" id="IPR042112">
    <property type="entry name" value="P_AcTrfase_dom2"/>
</dbReference>
<dbReference type="PANTHER" id="PTHR43237:SF4">
    <property type="entry name" value="NADP-DEPENDENT MALIC ENZYME"/>
    <property type="match status" value="1"/>
</dbReference>
<dbReference type="Pfam" id="PF00390">
    <property type="entry name" value="malic"/>
    <property type="match status" value="1"/>
</dbReference>
<feature type="binding site" evidence="9">
    <location>
        <position position="137"/>
    </location>
    <ligand>
        <name>a divalent metal cation</name>
        <dbReference type="ChEBI" id="CHEBI:60240"/>
    </ligand>
</feature>
<dbReference type="GO" id="GO:0006108">
    <property type="term" value="P:malate metabolic process"/>
    <property type="evidence" value="ECO:0007669"/>
    <property type="project" value="InterPro"/>
</dbReference>
<feature type="domain" description="Malic enzyme NAD-binding" evidence="11">
    <location>
        <begin position="164"/>
        <end position="400"/>
    </location>
</feature>
<comment type="cofactor">
    <cofactor evidence="2">
        <name>Mg(2+)</name>
        <dbReference type="ChEBI" id="CHEBI:18420"/>
    </cofactor>
</comment>
<keyword evidence="7" id="KW-0511">Multifunctional enzyme</keyword>
<evidence type="ECO:0000256" key="7">
    <source>
        <dbReference type="ARBA" id="ARBA00023268"/>
    </source>
</evidence>
<dbReference type="Pfam" id="PF01515">
    <property type="entry name" value="PTA_PTB"/>
    <property type="match status" value="1"/>
</dbReference>
<comment type="similarity">
    <text evidence="3">In the N-terminal section; belongs to the malic enzymes family.</text>
</comment>
<dbReference type="InterPro" id="IPR012188">
    <property type="entry name" value="ME_PTA"/>
</dbReference>
<dbReference type="InterPro" id="IPR012302">
    <property type="entry name" value="Malic_NAD-bd"/>
</dbReference>
<feature type="binding site" evidence="10">
    <location>
        <position position="287"/>
    </location>
    <ligand>
        <name>a divalent metal cation</name>
        <dbReference type="ChEBI" id="CHEBI:60240"/>
    </ligand>
</feature>
<dbReference type="FunFam" id="3.40.50.10380:FF:000003">
    <property type="entry name" value="NADP-dependent malic enzyme"/>
    <property type="match status" value="1"/>
</dbReference>
<dbReference type="GO" id="GO:0046872">
    <property type="term" value="F:metal ion binding"/>
    <property type="evidence" value="ECO:0007669"/>
    <property type="project" value="UniProtKB-KW"/>
</dbReference>
<feature type="binding site" evidence="9">
    <location>
        <position position="138"/>
    </location>
    <ligand>
        <name>a divalent metal cation</name>
        <dbReference type="ChEBI" id="CHEBI:60240"/>
    </ligand>
</feature>
<dbReference type="GO" id="GO:0016746">
    <property type="term" value="F:acyltransferase activity"/>
    <property type="evidence" value="ECO:0007669"/>
    <property type="project" value="InterPro"/>
</dbReference>
<dbReference type="SUPFAM" id="SSF53659">
    <property type="entry name" value="Isocitrate/Isopropylmalate dehydrogenase-like"/>
    <property type="match status" value="1"/>
</dbReference>
<gene>
    <name evidence="13" type="ORF">SAMN05661044_05309</name>
</gene>
<feature type="binding site" evidence="10">
    <location>
        <begin position="77"/>
        <end position="84"/>
    </location>
    <ligand>
        <name>NADP(+)</name>
        <dbReference type="ChEBI" id="CHEBI:58349"/>
    </ligand>
</feature>
<evidence type="ECO:0000256" key="9">
    <source>
        <dbReference type="PIRSR" id="PIRSR036684-2"/>
    </source>
</evidence>
<dbReference type="InterPro" id="IPR012301">
    <property type="entry name" value="Malic_N_dom"/>
</dbReference>
<dbReference type="SUPFAM" id="SSF51735">
    <property type="entry name" value="NAD(P)-binding Rossmann-fold domains"/>
    <property type="match status" value="1"/>
</dbReference>